<dbReference type="STRING" id="522772.Dacet_1118"/>
<evidence type="ECO:0000313" key="3">
    <source>
        <dbReference type="Proteomes" id="UP000002012"/>
    </source>
</evidence>
<keyword evidence="1" id="KW-0472">Membrane</keyword>
<organism evidence="2 3">
    <name type="scientific">Denitrovibrio acetiphilus (strain DSM 12809 / NBRC 114555 / N2460)</name>
    <dbReference type="NCBI Taxonomy" id="522772"/>
    <lineage>
        <taxon>Bacteria</taxon>
        <taxon>Pseudomonadati</taxon>
        <taxon>Deferribacterota</taxon>
        <taxon>Deferribacteres</taxon>
        <taxon>Deferribacterales</taxon>
        <taxon>Geovibrionaceae</taxon>
        <taxon>Denitrovibrio</taxon>
    </lineage>
</organism>
<keyword evidence="3" id="KW-1185">Reference proteome</keyword>
<dbReference type="InterPro" id="IPR007436">
    <property type="entry name" value="DUF485"/>
</dbReference>
<dbReference type="RefSeq" id="WP_013010414.1">
    <property type="nucleotide sequence ID" value="NC_013943.1"/>
</dbReference>
<dbReference type="EMBL" id="CP001968">
    <property type="protein sequence ID" value="ADD67890.1"/>
    <property type="molecule type" value="Genomic_DNA"/>
</dbReference>
<dbReference type="HOGENOM" id="CLU_123372_2_3_0"/>
<evidence type="ECO:0000256" key="1">
    <source>
        <dbReference type="SAM" id="Phobius"/>
    </source>
</evidence>
<dbReference type="Pfam" id="PF04341">
    <property type="entry name" value="DUF485"/>
    <property type="match status" value="1"/>
</dbReference>
<dbReference type="eggNOG" id="COG3162">
    <property type="taxonomic scope" value="Bacteria"/>
</dbReference>
<dbReference type="InParanoid" id="D4H791"/>
<feature type="transmembrane region" description="Helical" evidence="1">
    <location>
        <begin position="20"/>
        <end position="41"/>
    </location>
</feature>
<proteinExistence type="predicted"/>
<dbReference type="FunCoup" id="D4H791">
    <property type="interactions" value="14"/>
</dbReference>
<dbReference type="KEGG" id="dap:Dacet_1118"/>
<dbReference type="Proteomes" id="UP000002012">
    <property type="component" value="Chromosome"/>
</dbReference>
<reference evidence="2 3" key="1">
    <citation type="journal article" date="2010" name="Stand. Genomic Sci.">
        <title>Complete genome sequence of Denitrovibrio acetiphilus type strain (N2460).</title>
        <authorList>
            <person name="Kiss H."/>
            <person name="Lang E."/>
            <person name="Lapidus A."/>
            <person name="Copeland A."/>
            <person name="Nolan M."/>
            <person name="Glavina Del Rio T."/>
            <person name="Chen F."/>
            <person name="Lucas S."/>
            <person name="Tice H."/>
            <person name="Cheng J.F."/>
            <person name="Han C."/>
            <person name="Goodwin L."/>
            <person name="Pitluck S."/>
            <person name="Liolios K."/>
            <person name="Pati A."/>
            <person name="Ivanova N."/>
            <person name="Mavromatis K."/>
            <person name="Chen A."/>
            <person name="Palaniappan K."/>
            <person name="Land M."/>
            <person name="Hauser L."/>
            <person name="Chang Y.J."/>
            <person name="Jeffries C.D."/>
            <person name="Detter J.C."/>
            <person name="Brettin T."/>
            <person name="Spring S."/>
            <person name="Rohde M."/>
            <person name="Goker M."/>
            <person name="Woyke T."/>
            <person name="Bristow J."/>
            <person name="Eisen J.A."/>
            <person name="Markowitz V."/>
            <person name="Hugenholtz P."/>
            <person name="Kyrpides N.C."/>
            <person name="Klenk H.P."/>
        </authorList>
    </citation>
    <scope>NUCLEOTIDE SEQUENCE [LARGE SCALE GENOMIC DNA]</scope>
    <source>
        <strain evidence="3">DSM 12809 / NBRC 114555 / N2460</strain>
    </source>
</reference>
<dbReference type="PANTHER" id="PTHR38598">
    <property type="entry name" value="INNER MEMBRANE PROTEIN YJCH"/>
    <property type="match status" value="1"/>
</dbReference>
<accession>D4H791</accession>
<dbReference type="PANTHER" id="PTHR38598:SF1">
    <property type="entry name" value="INNER MEMBRANE PROTEIN YJCH"/>
    <property type="match status" value="1"/>
</dbReference>
<gene>
    <name evidence="2" type="ordered locus">Dacet_1118</name>
</gene>
<evidence type="ECO:0008006" key="4">
    <source>
        <dbReference type="Google" id="ProtNLM"/>
    </source>
</evidence>
<dbReference type="GO" id="GO:0005886">
    <property type="term" value="C:plasma membrane"/>
    <property type="evidence" value="ECO:0007669"/>
    <property type="project" value="TreeGrafter"/>
</dbReference>
<evidence type="ECO:0000313" key="2">
    <source>
        <dbReference type="EMBL" id="ADD67890.1"/>
    </source>
</evidence>
<sequence length="94" mass="11110">MHDVLNSERFKALIRKRWTFSFIMLMILFVIYYGYVLLIAFDKDFIAQKVGEHTTVGIYLTVGVIISAWLLTVIYVVWANKVYDKEVEELKKML</sequence>
<feature type="transmembrane region" description="Helical" evidence="1">
    <location>
        <begin position="56"/>
        <end position="78"/>
    </location>
</feature>
<keyword evidence="1" id="KW-0812">Transmembrane</keyword>
<name>D4H791_DENA2</name>
<keyword evidence="1" id="KW-1133">Transmembrane helix</keyword>
<dbReference type="AlphaFoldDB" id="D4H791"/>
<protein>
    <recommendedName>
        <fullName evidence="4">DUF485 domain-containing protein</fullName>
    </recommendedName>
</protein>
<dbReference type="OrthoDB" id="9799991at2"/>
<dbReference type="InterPro" id="IPR052959">
    <property type="entry name" value="Inner_membrane_assoc"/>
</dbReference>
<dbReference type="PaxDb" id="522772-Dacet_1118"/>